<evidence type="ECO:0000313" key="1">
    <source>
        <dbReference type="EMBL" id="GBM90869.1"/>
    </source>
</evidence>
<organism evidence="1 2">
    <name type="scientific">Araneus ventricosus</name>
    <name type="common">Orbweaver spider</name>
    <name type="synonym">Epeira ventricosa</name>
    <dbReference type="NCBI Taxonomy" id="182803"/>
    <lineage>
        <taxon>Eukaryota</taxon>
        <taxon>Metazoa</taxon>
        <taxon>Ecdysozoa</taxon>
        <taxon>Arthropoda</taxon>
        <taxon>Chelicerata</taxon>
        <taxon>Arachnida</taxon>
        <taxon>Araneae</taxon>
        <taxon>Araneomorphae</taxon>
        <taxon>Entelegynae</taxon>
        <taxon>Araneoidea</taxon>
        <taxon>Araneidae</taxon>
        <taxon>Araneus</taxon>
    </lineage>
</organism>
<name>A0A4Y2JN54_ARAVE</name>
<gene>
    <name evidence="1" type="ORF">AVEN_128320_1</name>
</gene>
<sequence>MVRQLLWNRLNLDSSDRMALLHCSTFHSLYCLSIWGCFPQLIAETSGFLVGVQLFSSIPLSCSRIVSVDMPLCPVLSIAVSSRVDFLQFSLNQSSVPSS</sequence>
<evidence type="ECO:0000313" key="2">
    <source>
        <dbReference type="Proteomes" id="UP000499080"/>
    </source>
</evidence>
<protein>
    <submittedName>
        <fullName evidence="1">Uncharacterized protein</fullName>
    </submittedName>
</protein>
<dbReference type="EMBL" id="BGPR01003658">
    <property type="protein sequence ID" value="GBM90869.1"/>
    <property type="molecule type" value="Genomic_DNA"/>
</dbReference>
<accession>A0A4Y2JN54</accession>
<proteinExistence type="predicted"/>
<comment type="caution">
    <text evidence="1">The sequence shown here is derived from an EMBL/GenBank/DDBJ whole genome shotgun (WGS) entry which is preliminary data.</text>
</comment>
<reference evidence="1 2" key="1">
    <citation type="journal article" date="2019" name="Sci. Rep.">
        <title>Orb-weaving spider Araneus ventricosus genome elucidates the spidroin gene catalogue.</title>
        <authorList>
            <person name="Kono N."/>
            <person name="Nakamura H."/>
            <person name="Ohtoshi R."/>
            <person name="Moran D.A.P."/>
            <person name="Shinohara A."/>
            <person name="Yoshida Y."/>
            <person name="Fujiwara M."/>
            <person name="Mori M."/>
            <person name="Tomita M."/>
            <person name="Arakawa K."/>
        </authorList>
    </citation>
    <scope>NUCLEOTIDE SEQUENCE [LARGE SCALE GENOMIC DNA]</scope>
</reference>
<dbReference type="Proteomes" id="UP000499080">
    <property type="component" value="Unassembled WGS sequence"/>
</dbReference>
<keyword evidence="2" id="KW-1185">Reference proteome</keyword>
<dbReference type="AlphaFoldDB" id="A0A4Y2JN54"/>